<evidence type="ECO:0000256" key="1">
    <source>
        <dbReference type="SAM" id="SignalP"/>
    </source>
</evidence>
<dbReference type="Proteomes" id="UP000315949">
    <property type="component" value="Unassembled WGS sequence"/>
</dbReference>
<organism evidence="4 5">
    <name type="scientific">Luteimonas wenzhouensis</name>
    <dbReference type="NCBI Taxonomy" id="2599615"/>
    <lineage>
        <taxon>Bacteria</taxon>
        <taxon>Pseudomonadati</taxon>
        <taxon>Pseudomonadota</taxon>
        <taxon>Gammaproteobacteria</taxon>
        <taxon>Lysobacterales</taxon>
        <taxon>Lysobacteraceae</taxon>
        <taxon>Luteimonas</taxon>
    </lineage>
</organism>
<name>A0A5C5U6L8_9GAMM</name>
<evidence type="ECO:0000259" key="3">
    <source>
        <dbReference type="Pfam" id="PF25226"/>
    </source>
</evidence>
<gene>
    <name evidence="4" type="ORF">FQY79_00115</name>
</gene>
<accession>A0A5C5U6L8</accession>
<dbReference type="InterPro" id="IPR025178">
    <property type="entry name" value="Lnb_N"/>
</dbReference>
<protein>
    <submittedName>
        <fullName evidence="4">DUF4105 domain-containing protein</fullName>
    </submittedName>
</protein>
<dbReference type="InterPro" id="IPR057166">
    <property type="entry name" value="DUF7844"/>
</dbReference>
<evidence type="ECO:0000259" key="2">
    <source>
        <dbReference type="Pfam" id="PF13387"/>
    </source>
</evidence>
<dbReference type="Pfam" id="PF13387">
    <property type="entry name" value="Lnb_N"/>
    <property type="match status" value="1"/>
</dbReference>
<feature type="domain" description="Lnb N-terminal periplasmic" evidence="2">
    <location>
        <begin position="237"/>
        <end position="405"/>
    </location>
</feature>
<dbReference type="AlphaFoldDB" id="A0A5C5U6L8"/>
<feature type="domain" description="DUF7844" evidence="3">
    <location>
        <begin position="133"/>
        <end position="207"/>
    </location>
</feature>
<dbReference type="EMBL" id="VOHE01000001">
    <property type="protein sequence ID" value="TWT21584.1"/>
    <property type="molecule type" value="Genomic_DNA"/>
</dbReference>
<evidence type="ECO:0000313" key="4">
    <source>
        <dbReference type="EMBL" id="TWT21584.1"/>
    </source>
</evidence>
<feature type="domain" description="DUF7844" evidence="3">
    <location>
        <begin position="28"/>
        <end position="128"/>
    </location>
</feature>
<feature type="chain" id="PRO_5023025693" evidence="1">
    <location>
        <begin position="25"/>
        <end position="606"/>
    </location>
</feature>
<dbReference type="Pfam" id="PF25226">
    <property type="entry name" value="DUF7844"/>
    <property type="match status" value="2"/>
</dbReference>
<feature type="signal peptide" evidence="1">
    <location>
        <begin position="1"/>
        <end position="24"/>
    </location>
</feature>
<sequence length="606" mass="66543">MPVRGRFRALCLSGLLACAAAAAAQPRVAVDGEGLSPAELAASRDLVAAATSRLPPRLAAGLDREVMLRWRDDLPERVHGRTRNGRIGLDRRLLAGWMARDRADDHDPRARAALAALLHELAHVLDRSPAGGLSRDPRLLDLAGWPVRPLRLGLRTGRNDFRDRSPDPYELASPAEFLAVNLEHFLLDPAYACRRPALHRHFVARLGAPRLPEVDCDDALPLVAAGEAGAGLQLLALDPARVAGVDYLLAEPDASPMSRWGHGMLRLVVCAPGRAPGPDCRLDLEHHLVLSFRAFVDDLQVSNWRGLTGGYPSRLFVLPLAQVVDEYTRIELRGLRSVPLRLGPDQVARLLERAARVHWSYDGRYRFVTSNCAVEAWKLLNDALPGLDGQRMRSITPTGLLRRLERAGIADASVFGDEAEALRLGHRFDSLARHFGQMYAVASAELALPARNADAWLRLDPAVRGEWLVRGGLRATAALLVLEEAALRQEQARARETLRRRYRRDGEGDGTVEALLQALWSDGAGAGRPAVLLPGPGYGLPQEAERELLATRVAEVDARLRAAHAGLYETALAWLPERQRRRLRDAEGNLERIGERLRALAAEAPD</sequence>
<keyword evidence="5" id="KW-1185">Reference proteome</keyword>
<keyword evidence="1" id="KW-0732">Signal</keyword>
<comment type="caution">
    <text evidence="4">The sequence shown here is derived from an EMBL/GenBank/DDBJ whole genome shotgun (WGS) entry which is preliminary data.</text>
</comment>
<proteinExistence type="predicted"/>
<dbReference type="OrthoDB" id="5978971at2"/>
<evidence type="ECO:0000313" key="5">
    <source>
        <dbReference type="Proteomes" id="UP000315949"/>
    </source>
</evidence>
<reference evidence="4 5" key="1">
    <citation type="submission" date="2019-07" db="EMBL/GenBank/DDBJ databases">
        <title>Luteimonas sp. YD-1 nov., isolated from acidic soil.</title>
        <authorList>
            <person name="Zhou J."/>
        </authorList>
    </citation>
    <scope>NUCLEOTIDE SEQUENCE [LARGE SCALE GENOMIC DNA]</scope>
    <source>
        <strain evidence="4 5">YD-1</strain>
    </source>
</reference>